<keyword evidence="6" id="KW-1185">Reference proteome</keyword>
<dbReference type="PROSITE" id="PS52002">
    <property type="entry name" value="SM"/>
    <property type="match status" value="1"/>
</dbReference>
<dbReference type="GO" id="GO:0071004">
    <property type="term" value="C:U2-type prespliceosome"/>
    <property type="evidence" value="ECO:0007669"/>
    <property type="project" value="TreeGrafter"/>
</dbReference>
<dbReference type="Proteomes" id="UP001378960">
    <property type="component" value="Unassembled WGS sequence"/>
</dbReference>
<dbReference type="Pfam" id="PF01423">
    <property type="entry name" value="LSM"/>
    <property type="match status" value="1"/>
</dbReference>
<name>A0AAV5QZP4_PICKL</name>
<feature type="compositionally biased region" description="Basic and acidic residues" evidence="3">
    <location>
        <begin position="11"/>
        <end position="22"/>
    </location>
</feature>
<dbReference type="Gene3D" id="2.30.30.100">
    <property type="match status" value="1"/>
</dbReference>
<protein>
    <recommendedName>
        <fullName evidence="4">Sm domain-containing protein</fullName>
    </recommendedName>
</protein>
<evidence type="ECO:0000256" key="2">
    <source>
        <dbReference type="ARBA" id="ARBA00023274"/>
    </source>
</evidence>
<sequence length="132" mass="14915">MSDEQPVNDTVKNEDASTEKNNNRNQRQQKKNTFAPKRGPIIDLEPLLNKEITLGMGAGRSVTGTLTGFDQLMNVVLENVTVTTPDYISFTEKEEIEKLDKIVVMGRMISTFEPMDGYAIVNEKRSDMEFII</sequence>
<dbReference type="GO" id="GO:0003723">
    <property type="term" value="F:RNA binding"/>
    <property type="evidence" value="ECO:0007669"/>
    <property type="project" value="InterPro"/>
</dbReference>
<dbReference type="PANTHER" id="PTHR10553">
    <property type="entry name" value="SMALL NUCLEAR RIBONUCLEOPROTEIN"/>
    <property type="match status" value="1"/>
</dbReference>
<accession>A0AAV5QZP4</accession>
<evidence type="ECO:0000313" key="6">
    <source>
        <dbReference type="Proteomes" id="UP001378960"/>
    </source>
</evidence>
<dbReference type="SMART" id="SM00651">
    <property type="entry name" value="Sm"/>
    <property type="match status" value="1"/>
</dbReference>
<evidence type="ECO:0000256" key="1">
    <source>
        <dbReference type="ARBA" id="ARBA00006850"/>
    </source>
</evidence>
<comment type="caution">
    <text evidence="5">The sequence shown here is derived from an EMBL/GenBank/DDBJ whole genome shotgun (WGS) entry which is preliminary data.</text>
</comment>
<feature type="region of interest" description="Disordered" evidence="3">
    <location>
        <begin position="1"/>
        <end position="38"/>
    </location>
</feature>
<dbReference type="PANTHER" id="PTHR10553:SF5">
    <property type="entry name" value="U6 SNRNA-ASSOCIATED SM-LIKE PROTEIN LSM7"/>
    <property type="match status" value="1"/>
</dbReference>
<dbReference type="AlphaFoldDB" id="A0AAV5QZP4"/>
<dbReference type="EMBL" id="BTGB01000001">
    <property type="protein sequence ID" value="GMM44669.1"/>
    <property type="molecule type" value="Genomic_DNA"/>
</dbReference>
<organism evidence="5 6">
    <name type="scientific">Pichia kluyveri</name>
    <name type="common">Yeast</name>
    <dbReference type="NCBI Taxonomy" id="36015"/>
    <lineage>
        <taxon>Eukaryota</taxon>
        <taxon>Fungi</taxon>
        <taxon>Dikarya</taxon>
        <taxon>Ascomycota</taxon>
        <taxon>Saccharomycotina</taxon>
        <taxon>Pichiomycetes</taxon>
        <taxon>Pichiales</taxon>
        <taxon>Pichiaceae</taxon>
        <taxon>Pichia</taxon>
    </lineage>
</organism>
<evidence type="ECO:0000256" key="3">
    <source>
        <dbReference type="SAM" id="MobiDB-lite"/>
    </source>
</evidence>
<feature type="compositionally biased region" description="Polar residues" evidence="3">
    <location>
        <begin position="1"/>
        <end position="10"/>
    </location>
</feature>
<dbReference type="SUPFAM" id="SSF50182">
    <property type="entry name" value="Sm-like ribonucleoproteins"/>
    <property type="match status" value="1"/>
</dbReference>
<dbReference type="InterPro" id="IPR047575">
    <property type="entry name" value="Sm"/>
</dbReference>
<gene>
    <name evidence="5" type="ORF">DAPK24_012440</name>
</gene>
<proteinExistence type="inferred from homology"/>
<evidence type="ECO:0000313" key="5">
    <source>
        <dbReference type="EMBL" id="GMM44669.1"/>
    </source>
</evidence>
<dbReference type="GO" id="GO:0071013">
    <property type="term" value="C:catalytic step 2 spliceosome"/>
    <property type="evidence" value="ECO:0007669"/>
    <property type="project" value="TreeGrafter"/>
</dbReference>
<feature type="domain" description="Sm" evidence="4">
    <location>
        <begin position="39"/>
        <end position="118"/>
    </location>
</feature>
<dbReference type="InterPro" id="IPR001163">
    <property type="entry name" value="Sm_dom_euk/arc"/>
</dbReference>
<dbReference type="InterPro" id="IPR044641">
    <property type="entry name" value="Lsm7/SmG-like"/>
</dbReference>
<keyword evidence="2" id="KW-0687">Ribonucleoprotein</keyword>
<reference evidence="5 6" key="1">
    <citation type="journal article" date="2023" name="Elife">
        <title>Identification of key yeast species and microbe-microbe interactions impacting larval growth of Drosophila in the wild.</title>
        <authorList>
            <person name="Mure A."/>
            <person name="Sugiura Y."/>
            <person name="Maeda R."/>
            <person name="Honda K."/>
            <person name="Sakurai N."/>
            <person name="Takahashi Y."/>
            <person name="Watada M."/>
            <person name="Katoh T."/>
            <person name="Gotoh A."/>
            <person name="Gotoh Y."/>
            <person name="Taniguchi I."/>
            <person name="Nakamura K."/>
            <person name="Hayashi T."/>
            <person name="Katayama T."/>
            <person name="Uemura T."/>
            <person name="Hattori Y."/>
        </authorList>
    </citation>
    <scope>NUCLEOTIDE SEQUENCE [LARGE SCALE GENOMIC DNA]</scope>
    <source>
        <strain evidence="5 6">PK-24</strain>
    </source>
</reference>
<evidence type="ECO:0000259" key="4">
    <source>
        <dbReference type="PROSITE" id="PS52002"/>
    </source>
</evidence>
<comment type="similarity">
    <text evidence="1">Belongs to the snRNP Sm proteins family.</text>
</comment>
<dbReference type="InterPro" id="IPR010920">
    <property type="entry name" value="LSM_dom_sf"/>
</dbReference>